<dbReference type="Gene3D" id="2.30.330.10">
    <property type="entry name" value="SpoA-like"/>
    <property type="match status" value="1"/>
</dbReference>
<evidence type="ECO:0000256" key="7">
    <source>
        <dbReference type="ARBA" id="ARBA00023136"/>
    </source>
</evidence>
<feature type="domain" description="Flagellar motor switch protein FliN-like C-terminal" evidence="9">
    <location>
        <begin position="45"/>
        <end position="113"/>
    </location>
</feature>
<evidence type="ECO:0000256" key="5">
    <source>
        <dbReference type="ARBA" id="ARBA00022500"/>
    </source>
</evidence>
<dbReference type="InterPro" id="IPR001172">
    <property type="entry name" value="FliN_T3SS_HrcQb"/>
</dbReference>
<protein>
    <recommendedName>
        <fullName evidence="3">Flagellar motor switch protein FliN</fullName>
    </recommendedName>
</protein>
<name>A0ABT1BMB5_9BURK</name>
<dbReference type="InterPro" id="IPR051469">
    <property type="entry name" value="FliN/MopA/SpaO"/>
</dbReference>
<evidence type="ECO:0000256" key="3">
    <source>
        <dbReference type="ARBA" id="ARBA00021897"/>
    </source>
</evidence>
<keyword evidence="5" id="KW-0145">Chemotaxis</keyword>
<feature type="region of interest" description="Disordered" evidence="8">
    <location>
        <begin position="1"/>
        <end position="20"/>
    </location>
</feature>
<keyword evidence="10" id="KW-0966">Cell projection</keyword>
<sequence length="123" mass="13057">MNANDKLEMDPMLGDGPDLIDVDMPEVAQAAASPAKPRRDLSQMMRRIPITLTLEVGSARVSLQDLAELSEASVVELDALAGEPLVIKANGTPVGRAEVVVSGDNYGLKVVEFSGLDLDRLQG</sequence>
<evidence type="ECO:0000256" key="1">
    <source>
        <dbReference type="ARBA" id="ARBA00004413"/>
    </source>
</evidence>
<evidence type="ECO:0000256" key="8">
    <source>
        <dbReference type="SAM" id="MobiDB-lite"/>
    </source>
</evidence>
<comment type="caution">
    <text evidence="10">The sequence shown here is derived from an EMBL/GenBank/DDBJ whole genome shotgun (WGS) entry which is preliminary data.</text>
</comment>
<keyword evidence="7" id="KW-0472">Membrane</keyword>
<keyword evidence="11" id="KW-1185">Reference proteome</keyword>
<dbReference type="InterPro" id="IPR036429">
    <property type="entry name" value="SpoA-like_sf"/>
</dbReference>
<evidence type="ECO:0000313" key="11">
    <source>
        <dbReference type="Proteomes" id="UP001204851"/>
    </source>
</evidence>
<proteinExistence type="inferred from homology"/>
<dbReference type="PRINTS" id="PR00956">
    <property type="entry name" value="FLGMOTORFLIN"/>
</dbReference>
<reference evidence="10 11" key="1">
    <citation type="submission" date="2022-06" db="EMBL/GenBank/DDBJ databases">
        <title>Ideonella sp. NS12-5 Genome sequencing and assembly.</title>
        <authorList>
            <person name="Jung Y."/>
        </authorList>
    </citation>
    <scope>NUCLEOTIDE SEQUENCE [LARGE SCALE GENOMIC DNA]</scope>
    <source>
        <strain evidence="10 11">NS12-5</strain>
    </source>
</reference>
<accession>A0ABT1BMB5</accession>
<evidence type="ECO:0000256" key="6">
    <source>
        <dbReference type="ARBA" id="ARBA00022779"/>
    </source>
</evidence>
<dbReference type="InterPro" id="IPR001543">
    <property type="entry name" value="FliN-like_C"/>
</dbReference>
<evidence type="ECO:0000256" key="4">
    <source>
        <dbReference type="ARBA" id="ARBA00022475"/>
    </source>
</evidence>
<keyword evidence="10" id="KW-0282">Flagellum</keyword>
<gene>
    <name evidence="10" type="ORF">M0L44_10085</name>
</gene>
<evidence type="ECO:0000256" key="2">
    <source>
        <dbReference type="ARBA" id="ARBA00009226"/>
    </source>
</evidence>
<dbReference type="EMBL" id="JAMXMC010000005">
    <property type="protein sequence ID" value="MCO5977059.1"/>
    <property type="molecule type" value="Genomic_DNA"/>
</dbReference>
<evidence type="ECO:0000313" key="10">
    <source>
        <dbReference type="EMBL" id="MCO5977059.1"/>
    </source>
</evidence>
<organism evidence="10 11">
    <name type="scientific">Ideonella oryzae</name>
    <dbReference type="NCBI Taxonomy" id="2937441"/>
    <lineage>
        <taxon>Bacteria</taxon>
        <taxon>Pseudomonadati</taxon>
        <taxon>Pseudomonadota</taxon>
        <taxon>Betaproteobacteria</taxon>
        <taxon>Burkholderiales</taxon>
        <taxon>Sphaerotilaceae</taxon>
        <taxon>Ideonella</taxon>
    </lineage>
</organism>
<keyword evidence="4" id="KW-1003">Cell membrane</keyword>
<dbReference type="RefSeq" id="WP_252769594.1">
    <property type="nucleotide sequence ID" value="NZ_JAMXMC010000005.1"/>
</dbReference>
<dbReference type="PANTHER" id="PTHR43484:SF1">
    <property type="entry name" value="FLAGELLAR MOTOR SWITCH PROTEIN FLIN"/>
    <property type="match status" value="1"/>
</dbReference>
<dbReference type="SUPFAM" id="SSF101801">
    <property type="entry name" value="Surface presentation of antigens (SPOA)"/>
    <property type="match status" value="1"/>
</dbReference>
<keyword evidence="10" id="KW-0969">Cilium</keyword>
<dbReference type="PANTHER" id="PTHR43484">
    <property type="match status" value="1"/>
</dbReference>
<keyword evidence="6" id="KW-0283">Flagellar rotation</keyword>
<dbReference type="Pfam" id="PF01052">
    <property type="entry name" value="FliMN_C"/>
    <property type="match status" value="1"/>
</dbReference>
<evidence type="ECO:0000259" key="9">
    <source>
        <dbReference type="Pfam" id="PF01052"/>
    </source>
</evidence>
<comment type="subcellular location">
    <subcellularLocation>
        <location evidence="1">Cell membrane</location>
        <topology evidence="1">Peripheral membrane protein</topology>
        <orientation evidence="1">Cytoplasmic side</orientation>
    </subcellularLocation>
</comment>
<dbReference type="Proteomes" id="UP001204851">
    <property type="component" value="Unassembled WGS sequence"/>
</dbReference>
<comment type="similarity">
    <text evidence="2">Belongs to the FliN/MopA/SpaO family.</text>
</comment>